<feature type="region of interest" description="Disordered" evidence="2">
    <location>
        <begin position="1075"/>
        <end position="1158"/>
    </location>
</feature>
<comment type="caution">
    <text evidence="4">The sequence shown here is derived from an EMBL/GenBank/DDBJ whole genome shotgun (WGS) entry which is preliminary data.</text>
</comment>
<dbReference type="PROSITE" id="PS50003">
    <property type="entry name" value="PH_DOMAIN"/>
    <property type="match status" value="1"/>
</dbReference>
<feature type="region of interest" description="Disordered" evidence="2">
    <location>
        <begin position="959"/>
        <end position="983"/>
    </location>
</feature>
<feature type="region of interest" description="Disordered" evidence="2">
    <location>
        <begin position="1326"/>
        <end position="1351"/>
    </location>
</feature>
<feature type="compositionally biased region" description="Low complexity" evidence="2">
    <location>
        <begin position="1260"/>
        <end position="1276"/>
    </location>
</feature>
<feature type="coiled-coil region" evidence="1">
    <location>
        <begin position="1038"/>
        <end position="1065"/>
    </location>
</feature>
<evidence type="ECO:0000256" key="1">
    <source>
        <dbReference type="SAM" id="Coils"/>
    </source>
</evidence>
<dbReference type="Gene3D" id="2.30.29.30">
    <property type="entry name" value="Pleckstrin-homology domain (PH domain)/Phosphotyrosine-binding domain (PTB)"/>
    <property type="match status" value="1"/>
</dbReference>
<dbReference type="Proteomes" id="UP000723463">
    <property type="component" value="Unassembled WGS sequence"/>
</dbReference>
<protein>
    <recommendedName>
        <fullName evidence="3">PH domain-containing protein</fullName>
    </recommendedName>
</protein>
<dbReference type="EMBL" id="JAAAXW010000261">
    <property type="protein sequence ID" value="KAF9539159.1"/>
    <property type="molecule type" value="Genomic_DNA"/>
</dbReference>
<dbReference type="Pfam" id="PF00169">
    <property type="entry name" value="PH"/>
    <property type="match status" value="1"/>
</dbReference>
<feature type="compositionally biased region" description="Basic and acidic residues" evidence="2">
    <location>
        <begin position="1336"/>
        <end position="1348"/>
    </location>
</feature>
<dbReference type="SUPFAM" id="SSF50729">
    <property type="entry name" value="PH domain-like"/>
    <property type="match status" value="1"/>
</dbReference>
<feature type="compositionally biased region" description="Acidic residues" evidence="2">
    <location>
        <begin position="484"/>
        <end position="494"/>
    </location>
</feature>
<proteinExistence type="predicted"/>
<feature type="compositionally biased region" description="Polar residues" evidence="2">
    <location>
        <begin position="1075"/>
        <end position="1098"/>
    </location>
</feature>
<feature type="region of interest" description="Disordered" evidence="2">
    <location>
        <begin position="1256"/>
        <end position="1295"/>
    </location>
</feature>
<dbReference type="SMART" id="SM00233">
    <property type="entry name" value="PH"/>
    <property type="match status" value="1"/>
</dbReference>
<feature type="region of interest" description="Disordered" evidence="2">
    <location>
        <begin position="454"/>
        <end position="535"/>
    </location>
</feature>
<evidence type="ECO:0000256" key="2">
    <source>
        <dbReference type="SAM" id="MobiDB-lite"/>
    </source>
</evidence>
<accession>A0A9P6EZY0</accession>
<reference evidence="4" key="1">
    <citation type="journal article" date="2020" name="Fungal Divers.">
        <title>Resolving the Mortierellaceae phylogeny through synthesis of multi-gene phylogenetics and phylogenomics.</title>
        <authorList>
            <person name="Vandepol N."/>
            <person name="Liber J."/>
            <person name="Desiro A."/>
            <person name="Na H."/>
            <person name="Kennedy M."/>
            <person name="Barry K."/>
            <person name="Grigoriev I.V."/>
            <person name="Miller A.N."/>
            <person name="O'Donnell K."/>
            <person name="Stajich J.E."/>
            <person name="Bonito G."/>
        </authorList>
    </citation>
    <scope>NUCLEOTIDE SEQUENCE</scope>
    <source>
        <strain evidence="4">NRRL 2591</strain>
    </source>
</reference>
<feature type="compositionally biased region" description="Polar residues" evidence="2">
    <location>
        <begin position="503"/>
        <end position="535"/>
    </location>
</feature>
<feature type="compositionally biased region" description="Polar residues" evidence="2">
    <location>
        <begin position="1609"/>
        <end position="1627"/>
    </location>
</feature>
<feature type="compositionally biased region" description="Basic and acidic residues" evidence="2">
    <location>
        <begin position="1277"/>
        <end position="1290"/>
    </location>
</feature>
<dbReference type="CDD" id="cd00821">
    <property type="entry name" value="PH"/>
    <property type="match status" value="1"/>
</dbReference>
<keyword evidence="1" id="KW-0175">Coiled coil</keyword>
<sequence>MASPANTTSFGMQVAKEGWLWRRGNLLTWKRCYAIGRFRGDAHPGILTLFKDNEHLFPIKTIDMAECYEVQVKAQDTKGSGRFEFKMVTRKEETWFATDTMSERTGWIDGLNSLMSKAVGASLLKLEAKLNNIRHRNNSLEYSIHADTTGGGSGGGNNAAATTAALEGHLQLVQQDLATREQQLSQRELELERKRVESLLVQLEAWRAAAKVTLNQHYAVRDQLLERVMKTARTVQELLERARVHLETGSDQITEVVNSHLECIRVHAGESSLNAVSYKMIKSILVGLSVNLDTRSSEMKRVLLVLDQFIHASKSSNPGYASNSSPASPRLVGARERRISVGGPLPPPTANSNPLSTLGIGAYLTQVRNKYSETLEILEDHSKRLKRILERADINNPESARRFQEDVKEILNSLTRHPTYTFTPCLPDQPLPGAADTFYREDLVVIQQKNKEFMRKTQASTSPTPTTNPASPTKRPQFTNHGESDDDDDNDEGGELPLKKAVITSSSPKEPTTGLPSEPQSTGKTAESTPSPIVSSAVGSNGIPKLNLAFPASLSSFLLSEALPSSSSNAAATVAAASSAVSTFSSTELTQKLRDTILPEFDHLTLKQEESLQSMTTLLNQVSSALVKKLVEIKDATAGQRQEFEELKDEIIDVMQLSATDPSAHQRDISTLSEIRSKLADITSQLTKVQTAQQQQQNIGHGAGGLYGGGVSGYRRVGGASPSSGAGTSAATATGFSLLQRSASTMVHNSVGGGAHQFHHTIDSGSRQHLQRVNSTSSHNRLHIPSSTSMMASLGSGGGLSSLTGSNGNIATNGGSGSGTPGTKPSKIAGMTRLFEESDLWTGHHAAAATGTQLLGEAGYVVQDLDYDSAFNARQNQQVAAKLDQLLLLLEFVNTAQCRMMAYQDLEYDRHRNGGGAGNVDDGRMMAVQEHMEQMDRKMNLQMHLLRRLASIQDTGVMSSAGGSTATTASAKIKQIDGDDGDEETLQVGEARDDEGALQNESDLADSIESLVRAAPPGNELTLLEVLSRLDLQVIPSVKDQSERIQELSDQLSEMKRQLNEQHRRQEMLLLQQASNANATVRSRSVAGTSNIGRSNSMERPVTPLFHSKSVSQTLVQQQQQHQQQASISALSSPLETESPASWRASLRPSQSNGSNSASFRDRILSASNVPPLLIASSVGSLNSSQVILQDPATTTSTTTGSGGGTLVTKTSDRIAELLDRMDNKMGQVIDEQLARYESGNKALLAKVFELLEADEESSEGGSETTTRAAASSSDSGHAKQGADHNEQQIHIDNNTLLKDVNKSSEEMNQMLYKILRGQEELLKINSTRPGSSVEDGNRDANDSKDSSTRTWADSLDRIKTLIQQEGDRSEASLSDQRDEILDKMNQVLSSIQDSQTQFGSRDGQVREELQELRDWMVRHSSQQTENLRELFLFASTATTTVQESGGAIIVGLSRTDAEDDDDGNFVERGSDSNLKVRVGDGDEEEYAEVDILEDLDNHHHHQPNAGDVTHPGAAAFASAPPPIITATTSTEIQELKDQLEMFTKVQMATFSELADNVSGVEKMMRDMSKMMGVRRGGTILRRKEADEGRAMLAMEVKETIQEVIGRMSSTAGPMSPTIAESSASRRSSVDGGGLAALENRRPTSITTATTTTTTTTTTTPPVSASAVGAPSRGESGLFKYLYQARRSTSSASTEGGTPPAPVPLPTAPAVVAASPRVDVTAASRKSFSSPPSSPVVRTPTMTVGDLHNNSNNSFYDDHDNGGSMMSSLQMQMQLELHQNQIEQLYKRKARAEIEVEDLQSEKARLFDEKVALKEEVEQLRRERQELLLLNSGCDDVHVDGSGKEVSPLLSSASFLEKMLQDRVGLLLQETARLEEHKRQLERETR</sequence>
<feature type="compositionally biased region" description="Low complexity" evidence="2">
    <location>
        <begin position="457"/>
        <end position="473"/>
    </location>
</feature>
<organism evidence="4 5">
    <name type="scientific">Mortierella hygrophila</name>
    <dbReference type="NCBI Taxonomy" id="979708"/>
    <lineage>
        <taxon>Eukaryota</taxon>
        <taxon>Fungi</taxon>
        <taxon>Fungi incertae sedis</taxon>
        <taxon>Mucoromycota</taxon>
        <taxon>Mortierellomycotina</taxon>
        <taxon>Mortierellomycetes</taxon>
        <taxon>Mortierellales</taxon>
        <taxon>Mortierellaceae</taxon>
        <taxon>Mortierella</taxon>
    </lineage>
</organism>
<name>A0A9P6EZY0_9FUNG</name>
<dbReference type="PANTHER" id="PTHR43941">
    <property type="entry name" value="STRUCTURAL MAINTENANCE OF CHROMOSOMES PROTEIN 2"/>
    <property type="match status" value="1"/>
</dbReference>
<feature type="coiled-coil region" evidence="1">
    <location>
        <begin position="1775"/>
        <end position="1830"/>
    </location>
</feature>
<feature type="region of interest" description="Disordered" evidence="2">
    <location>
        <begin position="1609"/>
        <end position="1672"/>
    </location>
</feature>
<keyword evidence="5" id="KW-1185">Reference proteome</keyword>
<feature type="compositionally biased region" description="Low complexity" evidence="2">
    <location>
        <begin position="959"/>
        <end position="971"/>
    </location>
</feature>
<feature type="compositionally biased region" description="Low complexity" evidence="2">
    <location>
        <begin position="1108"/>
        <end position="1133"/>
    </location>
</feature>
<feature type="domain" description="PH" evidence="3">
    <location>
        <begin position="13"/>
        <end position="116"/>
    </location>
</feature>
<feature type="compositionally biased region" description="Polar residues" evidence="2">
    <location>
        <begin position="1148"/>
        <end position="1158"/>
    </location>
</feature>
<dbReference type="InterPro" id="IPR011993">
    <property type="entry name" value="PH-like_dom_sf"/>
</dbReference>
<evidence type="ECO:0000313" key="5">
    <source>
        <dbReference type="Proteomes" id="UP000723463"/>
    </source>
</evidence>
<gene>
    <name evidence="4" type="ORF">EC957_005741</name>
</gene>
<feature type="compositionally biased region" description="Low complexity" evidence="2">
    <location>
        <begin position="1647"/>
        <end position="1660"/>
    </location>
</feature>
<evidence type="ECO:0000259" key="3">
    <source>
        <dbReference type="PROSITE" id="PS50003"/>
    </source>
</evidence>
<dbReference type="InterPro" id="IPR001849">
    <property type="entry name" value="PH_domain"/>
</dbReference>
<evidence type="ECO:0000313" key="4">
    <source>
        <dbReference type="EMBL" id="KAF9539159.1"/>
    </source>
</evidence>